<dbReference type="AlphaFoldDB" id="A0A8X6N5M6"/>
<protein>
    <submittedName>
        <fullName evidence="1">Uncharacterized protein</fullName>
    </submittedName>
</protein>
<dbReference type="Proteomes" id="UP000887013">
    <property type="component" value="Unassembled WGS sequence"/>
</dbReference>
<dbReference type="EMBL" id="BMAW01005584">
    <property type="protein sequence ID" value="GFS94939.1"/>
    <property type="molecule type" value="Genomic_DNA"/>
</dbReference>
<sequence length="99" mass="11689">MSQNEAAEAINNWEGDVISDALFPFAKHFEAYFPNTWKTTVVFRFLKQDWIQKLPPYISYSERLASNNIMLRAYFVGCIRRFWRNGLVSKPMRFGFSPN</sequence>
<name>A0A8X6N5M6_NEPPI</name>
<evidence type="ECO:0000313" key="2">
    <source>
        <dbReference type="Proteomes" id="UP000887013"/>
    </source>
</evidence>
<organism evidence="1 2">
    <name type="scientific">Nephila pilipes</name>
    <name type="common">Giant wood spider</name>
    <name type="synonym">Nephila maculata</name>
    <dbReference type="NCBI Taxonomy" id="299642"/>
    <lineage>
        <taxon>Eukaryota</taxon>
        <taxon>Metazoa</taxon>
        <taxon>Ecdysozoa</taxon>
        <taxon>Arthropoda</taxon>
        <taxon>Chelicerata</taxon>
        <taxon>Arachnida</taxon>
        <taxon>Araneae</taxon>
        <taxon>Araneomorphae</taxon>
        <taxon>Entelegynae</taxon>
        <taxon>Araneoidea</taxon>
        <taxon>Nephilidae</taxon>
        <taxon>Nephila</taxon>
    </lineage>
</organism>
<evidence type="ECO:0000313" key="1">
    <source>
        <dbReference type="EMBL" id="GFS94939.1"/>
    </source>
</evidence>
<accession>A0A8X6N5M6</accession>
<gene>
    <name evidence="1" type="ORF">NPIL_435531</name>
</gene>
<comment type="caution">
    <text evidence="1">The sequence shown here is derived from an EMBL/GenBank/DDBJ whole genome shotgun (WGS) entry which is preliminary data.</text>
</comment>
<reference evidence="1" key="1">
    <citation type="submission" date="2020-08" db="EMBL/GenBank/DDBJ databases">
        <title>Multicomponent nature underlies the extraordinary mechanical properties of spider dragline silk.</title>
        <authorList>
            <person name="Kono N."/>
            <person name="Nakamura H."/>
            <person name="Mori M."/>
            <person name="Yoshida Y."/>
            <person name="Ohtoshi R."/>
            <person name="Malay A.D."/>
            <person name="Moran D.A.P."/>
            <person name="Tomita M."/>
            <person name="Numata K."/>
            <person name="Arakawa K."/>
        </authorList>
    </citation>
    <scope>NUCLEOTIDE SEQUENCE</scope>
</reference>
<keyword evidence="2" id="KW-1185">Reference proteome</keyword>
<proteinExistence type="predicted"/>